<keyword evidence="4" id="KW-1185">Reference proteome</keyword>
<dbReference type="RefSeq" id="WP_330792631.1">
    <property type="nucleotide sequence ID" value="NZ_JAZEWV010000001.1"/>
</dbReference>
<reference evidence="3 4" key="1">
    <citation type="submission" date="2023-12" db="EMBL/GenBank/DDBJ databases">
        <title>Streptomyces sp. V4-01.</title>
        <authorList>
            <person name="Somphong A."/>
            <person name="Phongsopitanun W."/>
        </authorList>
    </citation>
    <scope>NUCLEOTIDE SEQUENCE [LARGE SCALE GENOMIC DNA]</scope>
    <source>
        <strain evidence="3 4">V4-01</strain>
    </source>
</reference>
<feature type="chain" id="PRO_5046276290" description="AMIN-like domain-containing protein" evidence="1">
    <location>
        <begin position="47"/>
        <end position="179"/>
    </location>
</feature>
<dbReference type="EMBL" id="JAZEWV010000001">
    <property type="protein sequence ID" value="MEE4540753.1"/>
    <property type="molecule type" value="Genomic_DNA"/>
</dbReference>
<evidence type="ECO:0000259" key="2">
    <source>
        <dbReference type="Pfam" id="PF24837"/>
    </source>
</evidence>
<feature type="signal peptide" evidence="1">
    <location>
        <begin position="1"/>
        <end position="46"/>
    </location>
</feature>
<sequence>MSARSALSLPARLTRTAAASRLRSAAVAAALATVALAGLGAAPAQAASTPCQSGDHCILDARTGAHPDYDRVVFDLSDGTLPGLTAVPSADGAFFPPRGDEEFPSIPGSSYLMLTFTPSVAYTYTTPIEDVVNLPSLKGVELLYSAEGDTEFALALGSHSTYQLSHLTAPNRLIVDIYH</sequence>
<comment type="caution">
    <text evidence="3">The sequence shown here is derived from an EMBL/GenBank/DDBJ whole genome shotgun (WGS) entry which is preliminary data.</text>
</comment>
<dbReference type="Pfam" id="PF24837">
    <property type="entry name" value="AMIN-like"/>
    <property type="match status" value="1"/>
</dbReference>
<accession>A0ABU7P4M4</accession>
<dbReference type="InterPro" id="IPR056303">
    <property type="entry name" value="AMIN-like"/>
</dbReference>
<keyword evidence="1" id="KW-0732">Signal</keyword>
<protein>
    <recommendedName>
        <fullName evidence="2">AMIN-like domain-containing protein</fullName>
    </recommendedName>
</protein>
<name>A0ABU7P4M4_9ACTN</name>
<evidence type="ECO:0000256" key="1">
    <source>
        <dbReference type="SAM" id="SignalP"/>
    </source>
</evidence>
<dbReference type="Proteomes" id="UP001344658">
    <property type="component" value="Unassembled WGS sequence"/>
</dbReference>
<evidence type="ECO:0000313" key="3">
    <source>
        <dbReference type="EMBL" id="MEE4540753.1"/>
    </source>
</evidence>
<proteinExistence type="predicted"/>
<organism evidence="3 4">
    <name type="scientific">Actinacidiphila polyblastidii</name>
    <dbReference type="NCBI Taxonomy" id="3110430"/>
    <lineage>
        <taxon>Bacteria</taxon>
        <taxon>Bacillati</taxon>
        <taxon>Actinomycetota</taxon>
        <taxon>Actinomycetes</taxon>
        <taxon>Kitasatosporales</taxon>
        <taxon>Streptomycetaceae</taxon>
        <taxon>Actinacidiphila</taxon>
    </lineage>
</organism>
<evidence type="ECO:0000313" key="4">
    <source>
        <dbReference type="Proteomes" id="UP001344658"/>
    </source>
</evidence>
<gene>
    <name evidence="3" type="ORF">V2S66_02070</name>
</gene>
<feature type="domain" description="AMIN-like" evidence="2">
    <location>
        <begin position="59"/>
        <end position="179"/>
    </location>
</feature>